<reference evidence="5" key="1">
    <citation type="journal article" date="2020" name="J. Eukaryot. Microbiol.">
        <title>De novo Sequencing, Assembly and Annotation of the Transcriptome for the Free-Living Testate Amoeba Arcella intermedia.</title>
        <authorList>
            <person name="Ribeiro G.M."/>
            <person name="Porfirio-Sousa A.L."/>
            <person name="Maurer-Alcala X.X."/>
            <person name="Katz L.A."/>
            <person name="Lahr D.J.G."/>
        </authorList>
    </citation>
    <scope>NUCLEOTIDE SEQUENCE</scope>
</reference>
<feature type="compositionally biased region" description="Basic and acidic residues" evidence="4">
    <location>
        <begin position="42"/>
        <end position="66"/>
    </location>
</feature>
<evidence type="ECO:0000256" key="3">
    <source>
        <dbReference type="ARBA" id="ARBA00023187"/>
    </source>
</evidence>
<dbReference type="GO" id="GO:0003723">
    <property type="term" value="F:RNA binding"/>
    <property type="evidence" value="ECO:0007669"/>
    <property type="project" value="TreeGrafter"/>
</dbReference>
<evidence type="ECO:0000256" key="1">
    <source>
        <dbReference type="ARBA" id="ARBA00006644"/>
    </source>
</evidence>
<dbReference type="GO" id="GO:0071013">
    <property type="term" value="C:catalytic step 2 spliceosome"/>
    <property type="evidence" value="ECO:0007669"/>
    <property type="project" value="TreeGrafter"/>
</dbReference>
<name>A0A6B2LHC4_9EUKA</name>
<dbReference type="PANTHER" id="PTHR12718:SF2">
    <property type="entry name" value="SPLICEOSOME-ASSOCIATED PROTEIN CWC15 HOMOLOG"/>
    <property type="match status" value="1"/>
</dbReference>
<accession>A0A6B2LHC4</accession>
<dbReference type="PANTHER" id="PTHR12718">
    <property type="entry name" value="CELL CYCLE CONTROL PROTEIN CWF15"/>
    <property type="match status" value="1"/>
</dbReference>
<keyword evidence="2" id="KW-0507">mRNA processing</keyword>
<dbReference type="AlphaFoldDB" id="A0A6B2LHC4"/>
<dbReference type="GO" id="GO:0045292">
    <property type="term" value="P:mRNA cis splicing, via spliceosome"/>
    <property type="evidence" value="ECO:0007669"/>
    <property type="project" value="TreeGrafter"/>
</dbReference>
<evidence type="ECO:0000256" key="4">
    <source>
        <dbReference type="SAM" id="MobiDB-lite"/>
    </source>
</evidence>
<dbReference type="InterPro" id="IPR006973">
    <property type="entry name" value="Cwf_Cwc_15"/>
</dbReference>
<comment type="similarity">
    <text evidence="1">Belongs to the CWC15 family.</text>
</comment>
<proteinExistence type="inferred from homology"/>
<feature type="compositionally biased region" description="Basic and acidic residues" evidence="4">
    <location>
        <begin position="127"/>
        <end position="159"/>
    </location>
</feature>
<keyword evidence="3" id="KW-0508">mRNA splicing</keyword>
<evidence type="ECO:0000256" key="2">
    <source>
        <dbReference type="ARBA" id="ARBA00022664"/>
    </source>
</evidence>
<feature type="region of interest" description="Disordered" evidence="4">
    <location>
        <begin position="1"/>
        <end position="171"/>
    </location>
</feature>
<dbReference type="Pfam" id="PF04889">
    <property type="entry name" value="Cwf_Cwc_15"/>
    <property type="match status" value="1"/>
</dbReference>
<sequence length="222" mass="26388">MTTAHKPTWNPAIGAEDRVTLRGPASQQISSRDLPGHTKLNFRKEGQNAPKEVQKRNFREELEERERKHKEKRDRLIEEEEEKLKRRRIEAPPPPNKVEEEFNSADKDDSDSDDDEEEEASDNETAELLKELERITKEREEEQKKLQKQKEIEQQESKAKGVLTGNPLLNPEREDFNIKKKWFEDVVFKNQTRGAPEKKKQRFINDTIRNDFHRKFLNKYVK</sequence>
<evidence type="ECO:0008006" key="6">
    <source>
        <dbReference type="Google" id="ProtNLM"/>
    </source>
</evidence>
<evidence type="ECO:0000313" key="5">
    <source>
        <dbReference type="EMBL" id="NDV36395.1"/>
    </source>
</evidence>
<protein>
    <recommendedName>
        <fullName evidence="6">Cwf15/Cwc15 cell cycle control protein</fullName>
    </recommendedName>
</protein>
<feature type="compositionally biased region" description="Acidic residues" evidence="4">
    <location>
        <begin position="108"/>
        <end position="125"/>
    </location>
</feature>
<organism evidence="5">
    <name type="scientific">Arcella intermedia</name>
    <dbReference type="NCBI Taxonomy" id="1963864"/>
    <lineage>
        <taxon>Eukaryota</taxon>
        <taxon>Amoebozoa</taxon>
        <taxon>Tubulinea</taxon>
        <taxon>Elardia</taxon>
        <taxon>Arcellinida</taxon>
        <taxon>Sphaerothecina</taxon>
        <taxon>Arcellidae</taxon>
        <taxon>Arcella</taxon>
    </lineage>
</organism>
<feature type="compositionally biased region" description="Basic and acidic residues" evidence="4">
    <location>
        <begin position="97"/>
        <end position="107"/>
    </location>
</feature>
<dbReference type="EMBL" id="GIBP01007426">
    <property type="protein sequence ID" value="NDV36395.1"/>
    <property type="molecule type" value="Transcribed_RNA"/>
</dbReference>